<reference evidence="1 2" key="1">
    <citation type="submission" date="2018-11" db="EMBL/GenBank/DDBJ databases">
        <authorList>
            <consortium name="Pathogen Informatics"/>
        </authorList>
    </citation>
    <scope>NUCLEOTIDE SEQUENCE [LARGE SCALE GENOMIC DNA]</scope>
</reference>
<gene>
    <name evidence="1" type="ORF">SVUK_LOCUS7401</name>
</gene>
<dbReference type="OrthoDB" id="5835618at2759"/>
<organism evidence="1 2">
    <name type="scientific">Strongylus vulgaris</name>
    <name type="common">Blood worm</name>
    <dbReference type="NCBI Taxonomy" id="40348"/>
    <lineage>
        <taxon>Eukaryota</taxon>
        <taxon>Metazoa</taxon>
        <taxon>Ecdysozoa</taxon>
        <taxon>Nematoda</taxon>
        <taxon>Chromadorea</taxon>
        <taxon>Rhabditida</taxon>
        <taxon>Rhabditina</taxon>
        <taxon>Rhabditomorpha</taxon>
        <taxon>Strongyloidea</taxon>
        <taxon>Strongylidae</taxon>
        <taxon>Strongylus</taxon>
    </lineage>
</organism>
<accession>A0A3P7IWY7</accession>
<dbReference type="AlphaFoldDB" id="A0A3P7IWY7"/>
<name>A0A3P7IWY7_STRVU</name>
<sequence length="108" mass="12420">MFRVDRDEPLSSMLPTLGSFSPKPFVIRFQPHITLQSAKTKASWADETMIEQMNQQQLPSVEPLSPIIDLSTDHIYNDTAIVARPQAPLSLHTVLWSREQDQKYPWTK</sequence>
<dbReference type="Proteomes" id="UP000270094">
    <property type="component" value="Unassembled WGS sequence"/>
</dbReference>
<proteinExistence type="predicted"/>
<evidence type="ECO:0000313" key="1">
    <source>
        <dbReference type="EMBL" id="VDM72403.1"/>
    </source>
</evidence>
<keyword evidence="2" id="KW-1185">Reference proteome</keyword>
<dbReference type="EMBL" id="UYYB01025221">
    <property type="protein sequence ID" value="VDM72403.1"/>
    <property type="molecule type" value="Genomic_DNA"/>
</dbReference>
<evidence type="ECO:0000313" key="2">
    <source>
        <dbReference type="Proteomes" id="UP000270094"/>
    </source>
</evidence>
<protein>
    <submittedName>
        <fullName evidence="1">Uncharacterized protein</fullName>
    </submittedName>
</protein>